<dbReference type="PROSITE" id="PS00745">
    <property type="entry name" value="RF_PROK_I"/>
    <property type="match status" value="1"/>
</dbReference>
<evidence type="ECO:0000256" key="1">
    <source>
        <dbReference type="ARBA" id="ARBA00010835"/>
    </source>
</evidence>
<evidence type="ECO:0000313" key="4">
    <source>
        <dbReference type="EMBL" id="MCX2974576.1"/>
    </source>
</evidence>
<keyword evidence="5" id="KW-1185">Reference proteome</keyword>
<dbReference type="InterPro" id="IPR045853">
    <property type="entry name" value="Pep_chain_release_fac_I_sf"/>
</dbReference>
<protein>
    <submittedName>
        <fullName evidence="4">Aminoacyl-tRNA hydrolase</fullName>
        <ecNumber evidence="4">3.1.1.29</ecNumber>
    </submittedName>
</protein>
<dbReference type="Proteomes" id="UP001143307">
    <property type="component" value="Unassembled WGS sequence"/>
</dbReference>
<evidence type="ECO:0000256" key="2">
    <source>
        <dbReference type="SAM" id="MobiDB-lite"/>
    </source>
</evidence>
<keyword evidence="4" id="KW-0378">Hydrolase</keyword>
<sequence>MSGLQISSAVALPLEEVEITAIRAQGAGGQHVNKVSSAIHLRFNIADSSLPEFYKQRLTRQRDNRISNDGVIVIKAQRFRSQDKNRADALERLQDLIRSAAAIQKARRPTKPTRSSKKKRVDGKTRRGKVKSLRGKVRDRDS</sequence>
<dbReference type="Pfam" id="PF00472">
    <property type="entry name" value="RF-1"/>
    <property type="match status" value="1"/>
</dbReference>
<dbReference type="InterPro" id="IPR000352">
    <property type="entry name" value="Pep_chain_release_fac_I"/>
</dbReference>
<dbReference type="EC" id="3.1.1.29" evidence="4"/>
<organism evidence="4 5">
    <name type="scientific">Candidatus Seongchinamella marina</name>
    <dbReference type="NCBI Taxonomy" id="2518990"/>
    <lineage>
        <taxon>Bacteria</taxon>
        <taxon>Pseudomonadati</taxon>
        <taxon>Pseudomonadota</taxon>
        <taxon>Gammaproteobacteria</taxon>
        <taxon>Cellvibrionales</taxon>
        <taxon>Halieaceae</taxon>
        <taxon>Seongchinamella</taxon>
    </lineage>
</organism>
<gene>
    <name evidence="4" type="ORF">EYC87_13360</name>
</gene>
<evidence type="ECO:0000313" key="5">
    <source>
        <dbReference type="Proteomes" id="UP001143307"/>
    </source>
</evidence>
<proteinExistence type="inferred from homology"/>
<name>A0ABT3SX49_9GAMM</name>
<dbReference type="NCBIfam" id="NF006718">
    <property type="entry name" value="PRK09256.1"/>
    <property type="match status" value="1"/>
</dbReference>
<comment type="caution">
    <text evidence="4">The sequence shown here is derived from an EMBL/GenBank/DDBJ whole genome shotgun (WGS) entry which is preliminary data.</text>
</comment>
<dbReference type="PANTHER" id="PTHR47814">
    <property type="entry name" value="PEPTIDYL-TRNA HYDROLASE ARFB"/>
    <property type="match status" value="1"/>
</dbReference>
<reference evidence="4" key="1">
    <citation type="submission" date="2019-02" db="EMBL/GenBank/DDBJ databases">
        <authorList>
            <person name="Li S.-H."/>
        </authorList>
    </citation>
    <scope>NUCLEOTIDE SEQUENCE</scope>
    <source>
        <strain evidence="4">IMCC8485</strain>
    </source>
</reference>
<dbReference type="GO" id="GO:0004045">
    <property type="term" value="F:peptidyl-tRNA hydrolase activity"/>
    <property type="evidence" value="ECO:0007669"/>
    <property type="project" value="UniProtKB-EC"/>
</dbReference>
<dbReference type="SUPFAM" id="SSF75620">
    <property type="entry name" value="Release factor"/>
    <property type="match status" value="1"/>
</dbReference>
<dbReference type="RefSeq" id="WP_040540781.1">
    <property type="nucleotide sequence ID" value="NZ_SHNP01000004.1"/>
</dbReference>
<dbReference type="Gene3D" id="3.30.160.20">
    <property type="match status" value="1"/>
</dbReference>
<dbReference type="EMBL" id="SHNP01000004">
    <property type="protein sequence ID" value="MCX2974576.1"/>
    <property type="molecule type" value="Genomic_DNA"/>
</dbReference>
<comment type="similarity">
    <text evidence="1">Belongs to the prokaryotic/mitochondrial release factor family.</text>
</comment>
<accession>A0ABT3SX49</accession>
<feature type="region of interest" description="Disordered" evidence="2">
    <location>
        <begin position="101"/>
        <end position="142"/>
    </location>
</feature>
<feature type="compositionally biased region" description="Basic residues" evidence="2">
    <location>
        <begin position="105"/>
        <end position="135"/>
    </location>
</feature>
<feature type="domain" description="Prokaryotic-type class I peptide chain release factors" evidence="3">
    <location>
        <begin position="23"/>
        <end position="39"/>
    </location>
</feature>
<dbReference type="PANTHER" id="PTHR47814:SF1">
    <property type="entry name" value="PEPTIDYL-TRNA HYDROLASE ARFB"/>
    <property type="match status" value="1"/>
</dbReference>
<evidence type="ECO:0000259" key="3">
    <source>
        <dbReference type="PROSITE" id="PS00745"/>
    </source>
</evidence>